<keyword evidence="2" id="KW-0378">Hydrolase</keyword>
<accession>A0A9X1DAI0</accession>
<organism evidence="2 3">
    <name type="scientific">Sphingobium nicotianae</name>
    <dbReference type="NCBI Taxonomy" id="2782607"/>
    <lineage>
        <taxon>Bacteria</taxon>
        <taxon>Pseudomonadati</taxon>
        <taxon>Pseudomonadota</taxon>
        <taxon>Alphaproteobacteria</taxon>
        <taxon>Sphingomonadales</taxon>
        <taxon>Sphingomonadaceae</taxon>
        <taxon>Sphingobium</taxon>
    </lineage>
</organism>
<comment type="caution">
    <text evidence="2">The sequence shown here is derived from an EMBL/GenBank/DDBJ whole genome shotgun (WGS) entry which is preliminary data.</text>
</comment>
<dbReference type="InterPro" id="IPR026336">
    <property type="entry name" value="PdeM-like"/>
</dbReference>
<keyword evidence="2" id="KW-0540">Nuclease</keyword>
<evidence type="ECO:0000313" key="3">
    <source>
        <dbReference type="Proteomes" id="UP001138757"/>
    </source>
</evidence>
<dbReference type="InterPro" id="IPR024173">
    <property type="entry name" value="Pesterase_MJ0037-like"/>
</dbReference>
<dbReference type="GO" id="GO:0016874">
    <property type="term" value="F:ligase activity"/>
    <property type="evidence" value="ECO:0007669"/>
    <property type="project" value="UniProtKB-KW"/>
</dbReference>
<keyword evidence="2" id="KW-0436">Ligase</keyword>
<sequence length="223" mass="24389">MRSPPSFPFAGQSWYALPQGALVWRERAALIVADLHFEKASAYARRGQMLPPYDSQVTLDGLEALVDLLAPREIWCLGDSFHDGHAADRMDAVTRARLARLTARCRWTWITGNHDPAPAPGLGGETIDEAHIDGVILRHEARAGEIQPEISGHFHPKWRLSLRGRSVSRRCFVMGERKLIIPAFGALTGGLDAAAAPIRALIGHGGEALVPLSDRLLRFAVPA</sequence>
<protein>
    <submittedName>
        <fullName evidence="2">Ligase-associated DNA damage response endonuclease PdeM</fullName>
        <ecNumber evidence="2">3.1.-.-</ecNumber>
    </submittedName>
</protein>
<dbReference type="AlphaFoldDB" id="A0A9X1DAI0"/>
<dbReference type="Gene3D" id="3.60.21.10">
    <property type="match status" value="1"/>
</dbReference>
<reference evidence="2" key="1">
    <citation type="submission" date="2021-05" db="EMBL/GenBank/DDBJ databases">
        <title>Genome of Sphingobium sp. strain.</title>
        <authorList>
            <person name="Fan R."/>
        </authorList>
    </citation>
    <scope>NUCLEOTIDE SEQUENCE</scope>
    <source>
        <strain evidence="2">H33</strain>
    </source>
</reference>
<dbReference type="GO" id="GO:0016787">
    <property type="term" value="F:hydrolase activity"/>
    <property type="evidence" value="ECO:0007669"/>
    <property type="project" value="UniProtKB-KW"/>
</dbReference>
<evidence type="ECO:0000259" key="1">
    <source>
        <dbReference type="Pfam" id="PF00149"/>
    </source>
</evidence>
<dbReference type="PIRSF" id="PIRSF000887">
    <property type="entry name" value="Pesterase_MJ0037"/>
    <property type="match status" value="1"/>
</dbReference>
<keyword evidence="3" id="KW-1185">Reference proteome</keyword>
<dbReference type="SUPFAM" id="SSF56300">
    <property type="entry name" value="Metallo-dependent phosphatases"/>
    <property type="match status" value="1"/>
</dbReference>
<dbReference type="PANTHER" id="PTHR39323:SF1">
    <property type="entry name" value="BLR1149 PROTEIN"/>
    <property type="match status" value="1"/>
</dbReference>
<feature type="domain" description="Calcineurin-like phosphoesterase" evidence="1">
    <location>
        <begin position="30"/>
        <end position="121"/>
    </location>
</feature>
<dbReference type="EMBL" id="JAHGAW010000003">
    <property type="protein sequence ID" value="MBT2186379.1"/>
    <property type="molecule type" value="Genomic_DNA"/>
</dbReference>
<name>A0A9X1DAI0_9SPHN</name>
<dbReference type="Proteomes" id="UP001138757">
    <property type="component" value="Unassembled WGS sequence"/>
</dbReference>
<dbReference type="InterPro" id="IPR004843">
    <property type="entry name" value="Calcineurin-like_PHP"/>
</dbReference>
<dbReference type="InterPro" id="IPR029052">
    <property type="entry name" value="Metallo-depent_PP-like"/>
</dbReference>
<dbReference type="EC" id="3.1.-.-" evidence="2"/>
<proteinExistence type="predicted"/>
<gene>
    <name evidence="2" type="primary">pdeM</name>
    <name evidence="2" type="ORF">KK488_05400</name>
</gene>
<keyword evidence="2" id="KW-0255">Endonuclease</keyword>
<dbReference type="PANTHER" id="PTHR39323">
    <property type="entry name" value="BLR1149 PROTEIN"/>
    <property type="match status" value="1"/>
</dbReference>
<dbReference type="RefSeq" id="WP_214622126.1">
    <property type="nucleotide sequence ID" value="NZ_JAHGAW010000003.1"/>
</dbReference>
<dbReference type="GO" id="GO:0004519">
    <property type="term" value="F:endonuclease activity"/>
    <property type="evidence" value="ECO:0007669"/>
    <property type="project" value="UniProtKB-KW"/>
</dbReference>
<evidence type="ECO:0000313" key="2">
    <source>
        <dbReference type="EMBL" id="MBT2186379.1"/>
    </source>
</evidence>
<dbReference type="NCBIfam" id="TIGR04123">
    <property type="entry name" value="P_estr_lig_assc"/>
    <property type="match status" value="1"/>
</dbReference>
<dbReference type="Pfam" id="PF00149">
    <property type="entry name" value="Metallophos"/>
    <property type="match status" value="1"/>
</dbReference>